<dbReference type="OrthoDB" id="2107166at2759"/>
<feature type="region of interest" description="Disordered" evidence="2">
    <location>
        <begin position="90"/>
        <end position="140"/>
    </location>
</feature>
<feature type="compositionally biased region" description="Basic and acidic residues" evidence="2">
    <location>
        <begin position="108"/>
        <end position="118"/>
    </location>
</feature>
<feature type="coiled-coil region" evidence="1">
    <location>
        <begin position="226"/>
        <end position="253"/>
    </location>
</feature>
<feature type="compositionally biased region" description="Basic and acidic residues" evidence="2">
    <location>
        <begin position="274"/>
        <end position="289"/>
    </location>
</feature>
<dbReference type="Pfam" id="PF01476">
    <property type="entry name" value="LysM"/>
    <property type="match status" value="1"/>
</dbReference>
<dbReference type="AlphaFoldDB" id="A0A0C3BFC0"/>
<dbReference type="InParanoid" id="A0A0C3BFC0"/>
<dbReference type="SUPFAM" id="SSF54106">
    <property type="entry name" value="LysM domain"/>
    <property type="match status" value="1"/>
</dbReference>
<gene>
    <name evidence="4" type="ORF">PILCRDRAFT_817838</name>
</gene>
<dbReference type="InterPro" id="IPR018392">
    <property type="entry name" value="LysM"/>
</dbReference>
<evidence type="ECO:0000313" key="5">
    <source>
        <dbReference type="Proteomes" id="UP000054166"/>
    </source>
</evidence>
<dbReference type="CDD" id="cd00118">
    <property type="entry name" value="LysM"/>
    <property type="match status" value="1"/>
</dbReference>
<evidence type="ECO:0000256" key="2">
    <source>
        <dbReference type="SAM" id="MobiDB-lite"/>
    </source>
</evidence>
<reference evidence="5" key="2">
    <citation type="submission" date="2015-01" db="EMBL/GenBank/DDBJ databases">
        <title>Evolutionary Origins and Diversification of the Mycorrhizal Mutualists.</title>
        <authorList>
            <consortium name="DOE Joint Genome Institute"/>
            <consortium name="Mycorrhizal Genomics Consortium"/>
            <person name="Kohler A."/>
            <person name="Kuo A."/>
            <person name="Nagy L.G."/>
            <person name="Floudas D."/>
            <person name="Copeland A."/>
            <person name="Barry K.W."/>
            <person name="Cichocki N."/>
            <person name="Veneault-Fourrey C."/>
            <person name="LaButti K."/>
            <person name="Lindquist E.A."/>
            <person name="Lipzen A."/>
            <person name="Lundell T."/>
            <person name="Morin E."/>
            <person name="Murat C."/>
            <person name="Riley R."/>
            <person name="Ohm R."/>
            <person name="Sun H."/>
            <person name="Tunlid A."/>
            <person name="Henrissat B."/>
            <person name="Grigoriev I.V."/>
            <person name="Hibbett D.S."/>
            <person name="Martin F."/>
        </authorList>
    </citation>
    <scope>NUCLEOTIDE SEQUENCE [LARGE SCALE GENOMIC DNA]</scope>
    <source>
        <strain evidence="5">F 1598</strain>
    </source>
</reference>
<feature type="compositionally biased region" description="Polar residues" evidence="2">
    <location>
        <begin position="130"/>
        <end position="140"/>
    </location>
</feature>
<feature type="region of interest" description="Disordered" evidence="2">
    <location>
        <begin position="274"/>
        <end position="297"/>
    </location>
</feature>
<evidence type="ECO:0000259" key="3">
    <source>
        <dbReference type="Pfam" id="PF01476"/>
    </source>
</evidence>
<reference evidence="4 5" key="1">
    <citation type="submission" date="2014-04" db="EMBL/GenBank/DDBJ databases">
        <authorList>
            <consortium name="DOE Joint Genome Institute"/>
            <person name="Kuo A."/>
            <person name="Tarkka M."/>
            <person name="Buscot F."/>
            <person name="Kohler A."/>
            <person name="Nagy L.G."/>
            <person name="Floudas D."/>
            <person name="Copeland A."/>
            <person name="Barry K.W."/>
            <person name="Cichocki N."/>
            <person name="Veneault-Fourrey C."/>
            <person name="LaButti K."/>
            <person name="Lindquist E.A."/>
            <person name="Lipzen A."/>
            <person name="Lundell T."/>
            <person name="Morin E."/>
            <person name="Murat C."/>
            <person name="Sun H."/>
            <person name="Tunlid A."/>
            <person name="Henrissat B."/>
            <person name="Grigoriev I.V."/>
            <person name="Hibbett D.S."/>
            <person name="Martin F."/>
            <person name="Nordberg H.P."/>
            <person name="Cantor M.N."/>
            <person name="Hua S.X."/>
        </authorList>
    </citation>
    <scope>NUCLEOTIDE SEQUENCE [LARGE SCALE GENOMIC DNA]</scope>
    <source>
        <strain evidence="4 5">F 1598</strain>
    </source>
</reference>
<proteinExistence type="predicted"/>
<sequence>MSIKPSTSTVDFSNILCLACSSSLPPYKTSQIFTTNCCSRPICPACLSSNPRLARYDPCLACLGGVGALSAGSSRAKQVSSQNINVDGAVRDEDTFILGDDEDEDEGRETNESSDRRGSSSPPPPYSSELPVNQSGPSTPIITQEFQTYTEDAAGPSTETSAPSKYYIKPNDNLKGIALRFGVDGRELCRLNNLPPSTLFTTPHILHTRAFLILPLSARSKSKLPMDSTQDTQREARLARERAEKRLQTLTKEVDWRVAKAYVALADDPDVDADMKGKESRLREDRDNIPKGAQGDLRTEQTLEGRAVDRYLDDEEWEERERREGRIAAIQPFPYSANGKQLQIAGGGKGANGRSFWRW</sequence>
<accession>A0A0C3BFC0</accession>
<dbReference type="HOGENOM" id="CLU_066054_0_0_1"/>
<dbReference type="Proteomes" id="UP000054166">
    <property type="component" value="Unassembled WGS sequence"/>
</dbReference>
<evidence type="ECO:0000256" key="1">
    <source>
        <dbReference type="SAM" id="Coils"/>
    </source>
</evidence>
<name>A0A0C3BFC0_PILCF</name>
<keyword evidence="5" id="KW-1185">Reference proteome</keyword>
<organism evidence="4 5">
    <name type="scientific">Piloderma croceum (strain F 1598)</name>
    <dbReference type="NCBI Taxonomy" id="765440"/>
    <lineage>
        <taxon>Eukaryota</taxon>
        <taxon>Fungi</taxon>
        <taxon>Dikarya</taxon>
        <taxon>Basidiomycota</taxon>
        <taxon>Agaricomycotina</taxon>
        <taxon>Agaricomycetes</taxon>
        <taxon>Agaricomycetidae</taxon>
        <taxon>Atheliales</taxon>
        <taxon>Atheliaceae</taxon>
        <taxon>Piloderma</taxon>
    </lineage>
</organism>
<evidence type="ECO:0000313" key="4">
    <source>
        <dbReference type="EMBL" id="KIM84998.1"/>
    </source>
</evidence>
<keyword evidence="1" id="KW-0175">Coiled coil</keyword>
<feature type="domain" description="LysM" evidence="3">
    <location>
        <begin position="166"/>
        <end position="200"/>
    </location>
</feature>
<dbReference type="Gene3D" id="3.10.350.10">
    <property type="entry name" value="LysM domain"/>
    <property type="match status" value="1"/>
</dbReference>
<protein>
    <recommendedName>
        <fullName evidence="3">LysM domain-containing protein</fullName>
    </recommendedName>
</protein>
<dbReference type="InterPro" id="IPR036779">
    <property type="entry name" value="LysM_dom_sf"/>
</dbReference>
<dbReference type="EMBL" id="KN832986">
    <property type="protein sequence ID" value="KIM84998.1"/>
    <property type="molecule type" value="Genomic_DNA"/>
</dbReference>